<accession>A0ABR1RUY4</accession>
<gene>
    <name evidence="1" type="ORF">PG991_007556</name>
</gene>
<name>A0ABR1RUY4_9PEZI</name>
<keyword evidence="2" id="KW-1185">Reference proteome</keyword>
<protein>
    <recommendedName>
        <fullName evidence="3">BTB domain-containing protein</fullName>
    </recommendedName>
</protein>
<evidence type="ECO:0000313" key="2">
    <source>
        <dbReference type="Proteomes" id="UP001396898"/>
    </source>
</evidence>
<sequence>MDESTTPIASVQSGDKSKATNMGSITLRLAGESFSVPRNIIWRPCGYVQDNLKDAGDDGSLAPIDLPWDDDVAPETLEWFLNLLLGLDPTGEGNGGFVHVLDIYGPDENRIECLAALPRLEKLCALMECNGIQKPVRRAAMQIIRQIHVPQDTDADLKQSVQQFDAAYRAWSETDTLVQHWTLIKFCTVVDVGHALSLEPDVSEQFRERALAHYEASVRRKAAASGGGGAASTGDVAA</sequence>
<reference evidence="1 2" key="1">
    <citation type="submission" date="2023-01" db="EMBL/GenBank/DDBJ databases">
        <title>Analysis of 21 Apiospora genomes using comparative genomics revels a genus with tremendous synthesis potential of carbohydrate active enzymes and secondary metabolites.</title>
        <authorList>
            <person name="Sorensen T."/>
        </authorList>
    </citation>
    <scope>NUCLEOTIDE SEQUENCE [LARGE SCALE GENOMIC DNA]</scope>
    <source>
        <strain evidence="1 2">CBS 20057</strain>
    </source>
</reference>
<comment type="caution">
    <text evidence="1">The sequence shown here is derived from an EMBL/GenBank/DDBJ whole genome shotgun (WGS) entry which is preliminary data.</text>
</comment>
<proteinExistence type="predicted"/>
<dbReference type="EMBL" id="JAQQWI010000010">
    <property type="protein sequence ID" value="KAK8018366.1"/>
    <property type="molecule type" value="Genomic_DNA"/>
</dbReference>
<evidence type="ECO:0008006" key="3">
    <source>
        <dbReference type="Google" id="ProtNLM"/>
    </source>
</evidence>
<organism evidence="1 2">
    <name type="scientific">Apiospora marii</name>
    <dbReference type="NCBI Taxonomy" id="335849"/>
    <lineage>
        <taxon>Eukaryota</taxon>
        <taxon>Fungi</taxon>
        <taxon>Dikarya</taxon>
        <taxon>Ascomycota</taxon>
        <taxon>Pezizomycotina</taxon>
        <taxon>Sordariomycetes</taxon>
        <taxon>Xylariomycetidae</taxon>
        <taxon>Amphisphaeriales</taxon>
        <taxon>Apiosporaceae</taxon>
        <taxon>Apiospora</taxon>
    </lineage>
</organism>
<evidence type="ECO:0000313" key="1">
    <source>
        <dbReference type="EMBL" id="KAK8018366.1"/>
    </source>
</evidence>
<dbReference type="Proteomes" id="UP001396898">
    <property type="component" value="Unassembled WGS sequence"/>
</dbReference>